<organism evidence="2 3">
    <name type="scientific">Anguilla anguilla</name>
    <name type="common">European freshwater eel</name>
    <name type="synonym">Muraena anguilla</name>
    <dbReference type="NCBI Taxonomy" id="7936"/>
    <lineage>
        <taxon>Eukaryota</taxon>
        <taxon>Metazoa</taxon>
        <taxon>Chordata</taxon>
        <taxon>Craniata</taxon>
        <taxon>Vertebrata</taxon>
        <taxon>Euteleostomi</taxon>
        <taxon>Actinopterygii</taxon>
        <taxon>Neopterygii</taxon>
        <taxon>Teleostei</taxon>
        <taxon>Anguilliformes</taxon>
        <taxon>Anguillidae</taxon>
        <taxon>Anguilla</taxon>
    </lineage>
</organism>
<protein>
    <recommendedName>
        <fullName evidence="4">IBB domain-containing protein</fullName>
    </recommendedName>
</protein>
<gene>
    <name evidence="2" type="ORF">ANANG_G00101270</name>
</gene>
<evidence type="ECO:0000313" key="3">
    <source>
        <dbReference type="Proteomes" id="UP001044222"/>
    </source>
</evidence>
<proteinExistence type="predicted"/>
<sequence length="130" mass="14669">MDTPRRAQGSESARGRDRRIQERQQRRQLLKRDRLEREGCPPAITTTTTTTNSISLAPPPHPMPATVAVEPPRAPPPRNSRRSTTRNHNSTLLRKGKSNGVQTTGEGTVRFSAETCATRSWRYSDPRRKL</sequence>
<name>A0A9D3RYN8_ANGAN</name>
<feature type="region of interest" description="Disordered" evidence="1">
    <location>
        <begin position="1"/>
        <end position="107"/>
    </location>
</feature>
<evidence type="ECO:0000256" key="1">
    <source>
        <dbReference type="SAM" id="MobiDB-lite"/>
    </source>
</evidence>
<evidence type="ECO:0000313" key="2">
    <source>
        <dbReference type="EMBL" id="KAG5848669.1"/>
    </source>
</evidence>
<feature type="compositionally biased region" description="Basic and acidic residues" evidence="1">
    <location>
        <begin position="13"/>
        <end position="39"/>
    </location>
</feature>
<dbReference type="Proteomes" id="UP001044222">
    <property type="component" value="Unassembled WGS sequence"/>
</dbReference>
<reference evidence="2" key="1">
    <citation type="submission" date="2021-01" db="EMBL/GenBank/DDBJ databases">
        <title>A chromosome-scale assembly of European eel, Anguilla anguilla.</title>
        <authorList>
            <person name="Henkel C."/>
            <person name="Jong-Raadsen S.A."/>
            <person name="Dufour S."/>
            <person name="Weltzien F.-A."/>
            <person name="Palstra A.P."/>
            <person name="Pelster B."/>
            <person name="Spaink H.P."/>
            <person name="Van Den Thillart G.E."/>
            <person name="Jansen H."/>
            <person name="Zahm M."/>
            <person name="Klopp C."/>
            <person name="Cedric C."/>
            <person name="Louis A."/>
            <person name="Berthelot C."/>
            <person name="Parey E."/>
            <person name="Roest Crollius H."/>
            <person name="Montfort J."/>
            <person name="Robinson-Rechavi M."/>
            <person name="Bucao C."/>
            <person name="Bouchez O."/>
            <person name="Gislard M."/>
            <person name="Lluch J."/>
            <person name="Milhes M."/>
            <person name="Lampietro C."/>
            <person name="Lopez Roques C."/>
            <person name="Donnadieu C."/>
            <person name="Braasch I."/>
            <person name="Desvignes T."/>
            <person name="Postlethwait J."/>
            <person name="Bobe J."/>
            <person name="Guiguen Y."/>
            <person name="Dirks R."/>
        </authorList>
    </citation>
    <scope>NUCLEOTIDE SEQUENCE</scope>
    <source>
        <strain evidence="2">Tag_6206</strain>
        <tissue evidence="2">Liver</tissue>
    </source>
</reference>
<dbReference type="EMBL" id="JAFIRN010000005">
    <property type="protein sequence ID" value="KAG5848669.1"/>
    <property type="molecule type" value="Genomic_DNA"/>
</dbReference>
<comment type="caution">
    <text evidence="2">The sequence shown here is derived from an EMBL/GenBank/DDBJ whole genome shotgun (WGS) entry which is preliminary data.</text>
</comment>
<evidence type="ECO:0008006" key="4">
    <source>
        <dbReference type="Google" id="ProtNLM"/>
    </source>
</evidence>
<accession>A0A9D3RYN8</accession>
<keyword evidence="3" id="KW-1185">Reference proteome</keyword>
<dbReference type="AlphaFoldDB" id="A0A9D3RYN8"/>